<dbReference type="Pfam" id="PF00651">
    <property type="entry name" value="BTB"/>
    <property type="match status" value="1"/>
</dbReference>
<dbReference type="PROSITE" id="PS50297">
    <property type="entry name" value="ANK_REP_REGION"/>
    <property type="match status" value="1"/>
</dbReference>
<dbReference type="Proteomes" id="UP001190700">
    <property type="component" value="Unassembled WGS sequence"/>
</dbReference>
<proteinExistence type="predicted"/>
<dbReference type="InterPro" id="IPR052089">
    <property type="entry name" value="Ankyrin-BTB/POZ_domain"/>
</dbReference>
<feature type="compositionally biased region" description="Low complexity" evidence="3">
    <location>
        <begin position="194"/>
        <end position="203"/>
    </location>
</feature>
<dbReference type="InterPro" id="IPR002110">
    <property type="entry name" value="Ankyrin_rpt"/>
</dbReference>
<sequence length="915" mass="98028">MSQTSPCDDFQPQQWRADKCRSCFHARDQHTNAGTSKSTVSGPDRSRASTTITGESSGHVSSPIAPSAIAERRRAATLETKCSGDTRKESFTATTAAKASSSAATSGGTSDVAGSHNEAHVLAEPNLDADGPQAAATSPSLAVLSAESPQLQPPPAVSLLTAPSATSSREVSVGNGATSSGGPPPPPPPPPPLLTAADGTPLPFGSGALTPSPAGSADAGQRRENRVSISASSILTAREGLQDSLQRQLAPPVAPRINVHDVVMQEFTGAMRAARGRRVESLEEMRPQIERVRDGLTQLQEEAGNPQAVIALLGEADQLMTGEDYDDLLWTNQFDWPPQQWITVLKESRRRFELLEHASTQCKQAARAWRTNQQVCFQEWQQQLSTLLACLSDMRRDVPGMVVWASEMIEGALPDAVEVAQCLVEDALQFTERVFSDHKATKTNRFDRQFQVKEAFSRLRTVRSYFSRVSDLGGHASATTLTSQSVWERLQLSEKFQHLEQIVQRTRESEIKLIREFPDELGVAAMEPARGPAIREDSAQHVRLDTPQVNGGASSAAPETTAEVLLGIAQRGDVEAVAEHLGGGSRGAAVPAEARQDLEQALRLAVLSQYAKAAQCLLKAGAAPMGVVGGSGNSHVHAAASGLVTEASTAVLLALLQHLPSGRGAAEILDSAVNHAGHTPLHVAARNRRVGHMRQLVVAGASNTPKSRQGQTALQLLASVRKGPPSPREASSAGSAQLLPYSSFLFSKEYSDIQFQVEGEHIHAHRIVVAAASSVYRQMLSGTGWCEVGKDVISLPDIGADAFRGVLRYCYTGDACSQLGLDKAQLLLELLEASERFMIGGLKRQCEETINSFLSNSVASEFVLSFWHAARTFNAASAQMRCEQFIMNEFEHITEADSEVLLEVLDGILAGESQV</sequence>
<name>A0AAE0BGX5_9CHLO</name>
<comment type="caution">
    <text evidence="5">The sequence shown here is derived from an EMBL/GenBank/DDBJ whole genome shotgun (WGS) entry which is preliminary data.</text>
</comment>
<feature type="compositionally biased region" description="Polar residues" evidence="3">
    <location>
        <begin position="48"/>
        <end position="60"/>
    </location>
</feature>
<gene>
    <name evidence="5" type="ORF">CYMTET_54324</name>
</gene>
<reference evidence="5 6" key="1">
    <citation type="journal article" date="2015" name="Genome Biol. Evol.">
        <title>Comparative Genomics of a Bacterivorous Green Alga Reveals Evolutionary Causalities and Consequences of Phago-Mixotrophic Mode of Nutrition.</title>
        <authorList>
            <person name="Burns J.A."/>
            <person name="Paasch A."/>
            <person name="Narechania A."/>
            <person name="Kim E."/>
        </authorList>
    </citation>
    <scope>NUCLEOTIDE SEQUENCE [LARGE SCALE GENOMIC DNA]</scope>
    <source>
        <strain evidence="5 6">PLY_AMNH</strain>
    </source>
</reference>
<feature type="compositionally biased region" description="Polar residues" evidence="3">
    <location>
        <begin position="31"/>
        <end position="41"/>
    </location>
</feature>
<dbReference type="PANTHER" id="PTHR46071:SF2">
    <property type="entry name" value="ANKYRIN REPEAT AND BTB_POZ DOMAIN-CONTAINING PROTEIN 2-LIKE PROTEIN"/>
    <property type="match status" value="1"/>
</dbReference>
<feature type="region of interest" description="Disordered" evidence="3">
    <location>
        <begin position="27"/>
        <end position="225"/>
    </location>
</feature>
<dbReference type="InterPro" id="IPR036770">
    <property type="entry name" value="Ankyrin_rpt-contain_sf"/>
</dbReference>
<accession>A0AAE0BGX5</accession>
<dbReference type="PANTHER" id="PTHR46071">
    <property type="entry name" value="ANKYRIN REPEAT AND BTB/POZ DOMAIN-CONTAINING"/>
    <property type="match status" value="1"/>
</dbReference>
<feature type="compositionally biased region" description="Basic and acidic residues" evidence="3">
    <location>
        <begin position="70"/>
        <end position="90"/>
    </location>
</feature>
<dbReference type="SUPFAM" id="SSF48403">
    <property type="entry name" value="Ankyrin repeat"/>
    <property type="match status" value="1"/>
</dbReference>
<evidence type="ECO:0000256" key="1">
    <source>
        <dbReference type="ARBA" id="ARBA00004906"/>
    </source>
</evidence>
<evidence type="ECO:0000256" key="2">
    <source>
        <dbReference type="PROSITE-ProRule" id="PRU00023"/>
    </source>
</evidence>
<feature type="compositionally biased region" description="Pro residues" evidence="3">
    <location>
        <begin position="182"/>
        <end position="193"/>
    </location>
</feature>
<dbReference type="InterPro" id="IPR011333">
    <property type="entry name" value="SKP1/BTB/POZ_sf"/>
</dbReference>
<evidence type="ECO:0000259" key="4">
    <source>
        <dbReference type="PROSITE" id="PS50097"/>
    </source>
</evidence>
<evidence type="ECO:0000313" key="6">
    <source>
        <dbReference type="Proteomes" id="UP001190700"/>
    </source>
</evidence>
<keyword evidence="2" id="KW-0040">ANK repeat</keyword>
<keyword evidence="6" id="KW-1185">Reference proteome</keyword>
<dbReference type="PROSITE" id="PS50097">
    <property type="entry name" value="BTB"/>
    <property type="match status" value="1"/>
</dbReference>
<organism evidence="5 6">
    <name type="scientific">Cymbomonas tetramitiformis</name>
    <dbReference type="NCBI Taxonomy" id="36881"/>
    <lineage>
        <taxon>Eukaryota</taxon>
        <taxon>Viridiplantae</taxon>
        <taxon>Chlorophyta</taxon>
        <taxon>Pyramimonadophyceae</taxon>
        <taxon>Pyramimonadales</taxon>
        <taxon>Pyramimonadaceae</taxon>
        <taxon>Cymbomonas</taxon>
    </lineage>
</organism>
<feature type="repeat" description="ANK" evidence="2">
    <location>
        <begin position="676"/>
        <end position="708"/>
    </location>
</feature>
<evidence type="ECO:0000256" key="3">
    <source>
        <dbReference type="SAM" id="MobiDB-lite"/>
    </source>
</evidence>
<dbReference type="PROSITE" id="PS50088">
    <property type="entry name" value="ANK_REPEAT"/>
    <property type="match status" value="1"/>
</dbReference>
<dbReference type="AlphaFoldDB" id="A0AAE0BGX5"/>
<feature type="domain" description="BTB" evidence="4">
    <location>
        <begin position="751"/>
        <end position="814"/>
    </location>
</feature>
<dbReference type="EMBL" id="LGRX02035285">
    <property type="protein sequence ID" value="KAK3235474.1"/>
    <property type="molecule type" value="Genomic_DNA"/>
</dbReference>
<evidence type="ECO:0000313" key="5">
    <source>
        <dbReference type="EMBL" id="KAK3235474.1"/>
    </source>
</evidence>
<dbReference type="Gene3D" id="3.30.710.10">
    <property type="entry name" value="Potassium Channel Kv1.1, Chain A"/>
    <property type="match status" value="1"/>
</dbReference>
<dbReference type="SMART" id="SM00225">
    <property type="entry name" value="BTB"/>
    <property type="match status" value="1"/>
</dbReference>
<feature type="compositionally biased region" description="Low complexity" evidence="3">
    <location>
        <begin position="91"/>
        <end position="115"/>
    </location>
</feature>
<protein>
    <recommendedName>
        <fullName evidence="4">BTB domain-containing protein</fullName>
    </recommendedName>
</protein>
<dbReference type="Gene3D" id="1.25.40.20">
    <property type="entry name" value="Ankyrin repeat-containing domain"/>
    <property type="match status" value="1"/>
</dbReference>
<dbReference type="SUPFAM" id="SSF54695">
    <property type="entry name" value="POZ domain"/>
    <property type="match status" value="1"/>
</dbReference>
<feature type="compositionally biased region" description="Polar residues" evidence="3">
    <location>
        <begin position="161"/>
        <end position="170"/>
    </location>
</feature>
<dbReference type="InterPro" id="IPR000210">
    <property type="entry name" value="BTB/POZ_dom"/>
</dbReference>
<comment type="pathway">
    <text evidence="1">Protein modification; protein ubiquitination.</text>
</comment>